<dbReference type="GO" id="GO:0006357">
    <property type="term" value="P:regulation of transcription by RNA polymerase II"/>
    <property type="evidence" value="ECO:0007669"/>
    <property type="project" value="InterPro"/>
</dbReference>
<comment type="function">
    <text evidence="4">Component of the Mediator complex, a coactivator involved in the regulated transcription of nearly all RNA polymerase II-dependent genes. Mediator functions as a bridge to convey information from gene-specific regulatory proteins to the basal RNA polymerase II transcription machinery. Mediator is recruited to promoters by direct interactions with regulatory proteins and serves as a scaffold for the assembly of a functional preinitiation complex with RNA polymerase II and the general transcription factors.</text>
</comment>
<reference evidence="5 6" key="1">
    <citation type="journal article" date="2024" name="Nat. Commun.">
        <title>Phylogenomics reveals the evolutionary origins of lichenization in chlorophyte algae.</title>
        <authorList>
            <person name="Puginier C."/>
            <person name="Libourel C."/>
            <person name="Otte J."/>
            <person name="Skaloud P."/>
            <person name="Haon M."/>
            <person name="Grisel S."/>
            <person name="Petersen M."/>
            <person name="Berrin J.G."/>
            <person name="Delaux P.M."/>
            <person name="Dal Grande F."/>
            <person name="Keller J."/>
        </authorList>
    </citation>
    <scope>NUCLEOTIDE SEQUENCE [LARGE SCALE GENOMIC DNA]</scope>
    <source>
        <strain evidence="5 6">SAG 2523</strain>
    </source>
</reference>
<dbReference type="GO" id="GO:0003713">
    <property type="term" value="F:transcription coactivator activity"/>
    <property type="evidence" value="ECO:0007669"/>
    <property type="project" value="TreeGrafter"/>
</dbReference>
<keyword evidence="4" id="KW-0804">Transcription</keyword>
<dbReference type="Pfam" id="PF08612">
    <property type="entry name" value="Med20"/>
    <property type="match status" value="1"/>
</dbReference>
<evidence type="ECO:0000256" key="2">
    <source>
        <dbReference type="ARBA" id="ARBA00010743"/>
    </source>
</evidence>
<comment type="similarity">
    <text evidence="2 4">Belongs to the Mediator complex subunit 20 family.</text>
</comment>
<keyword evidence="3 4" id="KW-0539">Nucleus</keyword>
<evidence type="ECO:0000256" key="3">
    <source>
        <dbReference type="ARBA" id="ARBA00023242"/>
    </source>
</evidence>
<evidence type="ECO:0000313" key="6">
    <source>
        <dbReference type="Proteomes" id="UP001485043"/>
    </source>
</evidence>
<dbReference type="InterPro" id="IPR013921">
    <property type="entry name" value="Mediator_Med20"/>
</dbReference>
<dbReference type="PANTHER" id="PTHR12465:SF0">
    <property type="entry name" value="MEDIATOR OF RNA POLYMERASE II TRANSCRIPTION SUBUNIT 20"/>
    <property type="match status" value="1"/>
</dbReference>
<dbReference type="EMBL" id="JALJOV010002052">
    <property type="protein sequence ID" value="KAK9835292.1"/>
    <property type="molecule type" value="Genomic_DNA"/>
</dbReference>
<gene>
    <name evidence="4" type="primary">MED20</name>
    <name evidence="5" type="ORF">WJX84_007018</name>
</gene>
<accession>A0AAW1RPS0</accession>
<organism evidence="5 6">
    <name type="scientific">Apatococcus fuscideae</name>
    <dbReference type="NCBI Taxonomy" id="2026836"/>
    <lineage>
        <taxon>Eukaryota</taxon>
        <taxon>Viridiplantae</taxon>
        <taxon>Chlorophyta</taxon>
        <taxon>core chlorophytes</taxon>
        <taxon>Trebouxiophyceae</taxon>
        <taxon>Chlorellales</taxon>
        <taxon>Chlorellaceae</taxon>
        <taxon>Apatococcus</taxon>
    </lineage>
</organism>
<name>A0AAW1RPS0_9CHLO</name>
<keyword evidence="6" id="KW-1185">Reference proteome</keyword>
<dbReference type="AlphaFoldDB" id="A0AAW1RPS0"/>
<sequence length="229" mass="25632">MTISCVLVWRQPKDGPTNRQATEALVSALEGLRAAARRGWSVQISALRPALDGNQRSRQTNQAADLYMTSISELKDSTFLVARQQRQVLEAGKPIEGILSKINIYQPRFNFRFEGNVFVMGDFAIKLGRALQKPSDELKGLVVEVQYRPAMDLKAGRPILEAFMQILKERTEATLPGLRESPATLWLVAWWRDTSDMDPQHHSISQQHSISQNIAAAANIGTVKFKGFN</sequence>
<dbReference type="Proteomes" id="UP001485043">
    <property type="component" value="Unassembled WGS sequence"/>
</dbReference>
<comment type="subunit">
    <text evidence="4">Component of the Mediator complex.</text>
</comment>
<dbReference type="GO" id="GO:0016592">
    <property type="term" value="C:mediator complex"/>
    <property type="evidence" value="ECO:0007669"/>
    <property type="project" value="InterPro"/>
</dbReference>
<evidence type="ECO:0000256" key="4">
    <source>
        <dbReference type="RuleBase" id="RU364152"/>
    </source>
</evidence>
<proteinExistence type="inferred from homology"/>
<dbReference type="PANTHER" id="PTHR12465">
    <property type="entry name" value="UBIQUITIN SPECIFIC PROTEASE HOMOLOG 49"/>
    <property type="match status" value="1"/>
</dbReference>
<comment type="caution">
    <text evidence="5">The sequence shown here is derived from an EMBL/GenBank/DDBJ whole genome shotgun (WGS) entry which is preliminary data.</text>
</comment>
<protein>
    <recommendedName>
        <fullName evidence="4">Mediator of RNA polymerase II transcription subunit 20</fullName>
    </recommendedName>
    <alternativeName>
        <fullName evidence="4">Mediator complex subunit 20</fullName>
    </alternativeName>
</protein>
<evidence type="ECO:0000313" key="5">
    <source>
        <dbReference type="EMBL" id="KAK9835292.1"/>
    </source>
</evidence>
<keyword evidence="4" id="KW-0010">Activator</keyword>
<comment type="subcellular location">
    <subcellularLocation>
        <location evidence="1 4">Nucleus</location>
    </subcellularLocation>
</comment>
<keyword evidence="4" id="KW-0805">Transcription regulation</keyword>
<evidence type="ECO:0000256" key="1">
    <source>
        <dbReference type="ARBA" id="ARBA00004123"/>
    </source>
</evidence>